<keyword evidence="1" id="KW-1133">Transmembrane helix</keyword>
<dbReference type="AlphaFoldDB" id="A0A2S8FRU1"/>
<dbReference type="Gene3D" id="3.40.50.880">
    <property type="match status" value="1"/>
</dbReference>
<keyword evidence="1" id="KW-0812">Transmembrane</keyword>
<gene>
    <name evidence="2" type="ORF">C5Y83_13760</name>
</gene>
<evidence type="ECO:0000313" key="3">
    <source>
        <dbReference type="Proteomes" id="UP000238322"/>
    </source>
</evidence>
<proteinExistence type="predicted"/>
<comment type="caution">
    <text evidence="2">The sequence shown here is derived from an EMBL/GenBank/DDBJ whole genome shotgun (WGS) entry which is preliminary data.</text>
</comment>
<keyword evidence="1" id="KW-0472">Membrane</keyword>
<dbReference type="InterPro" id="IPR029062">
    <property type="entry name" value="Class_I_gatase-like"/>
</dbReference>
<feature type="transmembrane region" description="Helical" evidence="1">
    <location>
        <begin position="581"/>
        <end position="600"/>
    </location>
</feature>
<dbReference type="Proteomes" id="UP000238322">
    <property type="component" value="Unassembled WGS sequence"/>
</dbReference>
<evidence type="ECO:0000313" key="2">
    <source>
        <dbReference type="EMBL" id="PQO34574.1"/>
    </source>
</evidence>
<accession>A0A2S8FRU1</accession>
<dbReference type="EMBL" id="PUHY01000010">
    <property type="protein sequence ID" value="PQO34574.1"/>
    <property type="molecule type" value="Genomic_DNA"/>
</dbReference>
<name>A0A2S8FRU1_9BACT</name>
<sequence>MALKTDSARNEFTPLLASPMRSKWLTFFLLFGMLATTGCSGCFEGAETVEERQKRLEKEETKEDFEPPKLNVLPSDDRKTRLNRVKPGHWTNVSTQMKANNFDFRGELYAYTVSQNVPVPIRDTDYYFSSTRPIALPKGQDRWSDVLFYPPLFNQNTTATRMFACDLRPSGGGRPVLVERLATTRMHKQEYFMVALSSSADSYQFLEATDVIRPLHDLNSAEEMAPHYRLILPKVIDRVSVPENSMAWTSIAYVIWDDIDPSLLSLEQQQAMVDWLHYGGQLIISGPDSLNQLKLSFLADYLPAEDTGSIELEADRFKEINEAFVKEERIWEQGVLNNYRYEIELPGGALRGVDLKLHPDAQYVPKTGDLVAERHVGRGRIAVTAFQLRAPDVSRNWKNFDTFFNAVLLRRPARDFKDSNGTAEIVTMWADREAFNDPRRVTSLRFMSRDLGNNLSIYQQRDAKLLATLNPTVVDLEEDDIEDTRRQREYELQEERDLRNAMQVSDSNNRYSGFSYDDQSGMAGWNDKSGISAAARECLRDAAGISIPNGNFVLRVTAGYLLVLVPLNWFVFWLIGRVEWAWIAAPIIAIFGALFVIKLAELDIGFARSRTEIAFMEVQPNYHRAHLTRYTSLYTSLSTSYDMTFTESTAVALPFGRSQDAQSNQSRRFNSGFSEVHYHQEGGDIQLSGLQVASNSSTMVHSEYFMSSSSQPVFQWKLNEEGKDQLTYGSTQTLHDVGIIRRNAETSKIEVAWLGDLEPDSQQVVQFTKPFDEWQLFQEWLDSPVLSLDRTTGEVNLRHLLNTVKDARHLGPGETRLIGWTDEDMPGLTISPASSQRTIRTMVLGHLSYAEFPTPQADLNTRRVGGQEPAQMQAYELDLLEEATN</sequence>
<reference evidence="2 3" key="1">
    <citation type="submission" date="2018-02" db="EMBL/GenBank/DDBJ databases">
        <title>Comparative genomes isolates from brazilian mangrove.</title>
        <authorList>
            <person name="Araujo J.E."/>
            <person name="Taketani R.G."/>
            <person name="Silva M.C.P."/>
            <person name="Loureco M.V."/>
            <person name="Andreote F.D."/>
        </authorList>
    </citation>
    <scope>NUCLEOTIDE SEQUENCE [LARGE SCALE GENOMIC DNA]</scope>
    <source>
        <strain evidence="2 3">Hex-1 MGV</strain>
    </source>
</reference>
<feature type="transmembrane region" description="Helical" evidence="1">
    <location>
        <begin position="552"/>
        <end position="575"/>
    </location>
</feature>
<evidence type="ECO:0000256" key="1">
    <source>
        <dbReference type="SAM" id="Phobius"/>
    </source>
</evidence>
<dbReference type="OrthoDB" id="222878at2"/>
<dbReference type="RefSeq" id="WP_105330305.1">
    <property type="nucleotide sequence ID" value="NZ_PUHY01000010.1"/>
</dbReference>
<organism evidence="2 3">
    <name type="scientific">Blastopirellula marina</name>
    <dbReference type="NCBI Taxonomy" id="124"/>
    <lineage>
        <taxon>Bacteria</taxon>
        <taxon>Pseudomonadati</taxon>
        <taxon>Planctomycetota</taxon>
        <taxon>Planctomycetia</taxon>
        <taxon>Pirellulales</taxon>
        <taxon>Pirellulaceae</taxon>
        <taxon>Blastopirellula</taxon>
    </lineage>
</organism>
<protein>
    <submittedName>
        <fullName evidence="2">Uncharacterized protein</fullName>
    </submittedName>
</protein>